<protein>
    <submittedName>
        <fullName evidence="2">Uncharacterized protein</fullName>
    </submittedName>
</protein>
<dbReference type="EMBL" id="SWFM01000003">
    <property type="protein sequence ID" value="TKD69974.1"/>
    <property type="molecule type" value="Genomic_DNA"/>
</dbReference>
<dbReference type="Proteomes" id="UP000310541">
    <property type="component" value="Unassembled WGS sequence"/>
</dbReference>
<dbReference type="AlphaFoldDB" id="A0A4U1MHM5"/>
<keyword evidence="1" id="KW-0472">Membrane</keyword>
<feature type="transmembrane region" description="Helical" evidence="1">
    <location>
        <begin position="47"/>
        <end position="71"/>
    </location>
</feature>
<dbReference type="OrthoDB" id="2885253at2"/>
<reference evidence="2 3" key="1">
    <citation type="submission" date="2019-04" db="EMBL/GenBank/DDBJ databases">
        <title>Genome sequence of Bacillus hwajinpoensis strain Y2.</title>
        <authorList>
            <person name="Fair J.L."/>
            <person name="Maclea K.S."/>
        </authorList>
    </citation>
    <scope>NUCLEOTIDE SEQUENCE [LARGE SCALE GENOMIC DNA]</scope>
    <source>
        <strain evidence="2 3">Y2</strain>
    </source>
</reference>
<evidence type="ECO:0000313" key="2">
    <source>
        <dbReference type="EMBL" id="TKD69974.1"/>
    </source>
</evidence>
<dbReference type="RefSeq" id="WP_136947392.1">
    <property type="nucleotide sequence ID" value="NZ_SWFM01000003.1"/>
</dbReference>
<name>A0A4U1MHM5_9BACL</name>
<gene>
    <name evidence="2" type="ORF">FBF83_11965</name>
</gene>
<keyword evidence="1" id="KW-1133">Transmembrane helix</keyword>
<comment type="caution">
    <text evidence="2">The sequence shown here is derived from an EMBL/GenBank/DDBJ whole genome shotgun (WGS) entry which is preliminary data.</text>
</comment>
<sequence>MKTWLSLLGGLIIGITLSYFLLDYNGWTIYQTGMNGEVTNTINELDFNLITNAFLIVAATSIVIYAVLTLIEKKTGEL</sequence>
<keyword evidence="1" id="KW-0812">Transmembrane</keyword>
<organism evidence="2 3">
    <name type="scientific">Guptibacillus hwajinpoensis</name>
    <dbReference type="NCBI Taxonomy" id="208199"/>
    <lineage>
        <taxon>Bacteria</taxon>
        <taxon>Bacillati</taxon>
        <taxon>Bacillota</taxon>
        <taxon>Bacilli</taxon>
        <taxon>Bacillales</taxon>
        <taxon>Guptibacillaceae</taxon>
        <taxon>Guptibacillus</taxon>
    </lineage>
</organism>
<evidence type="ECO:0000256" key="1">
    <source>
        <dbReference type="SAM" id="Phobius"/>
    </source>
</evidence>
<evidence type="ECO:0000313" key="3">
    <source>
        <dbReference type="Proteomes" id="UP000310541"/>
    </source>
</evidence>
<accession>A0A4U1MHM5</accession>
<feature type="transmembrane region" description="Helical" evidence="1">
    <location>
        <begin position="7"/>
        <end position="27"/>
    </location>
</feature>
<proteinExistence type="predicted"/>